<dbReference type="Proteomes" id="UP000006174">
    <property type="component" value="Unassembled WGS sequence"/>
</dbReference>
<comment type="caution">
    <text evidence="2">The sequence shown here is derived from an EMBL/GenBank/DDBJ whole genome shotgun (WGS) entry which is preliminary data.</text>
</comment>
<proteinExistence type="predicted"/>
<reference evidence="2 3" key="1">
    <citation type="journal article" date="2012" name="Plant Cell">
        <title>Genome comparison of barley and maize smut fungi reveals targeted loss of RNA silencing components and species-specific presence of transposable elements.</title>
        <authorList>
            <person name="Laurie J.D."/>
            <person name="Ali S."/>
            <person name="Linning R."/>
            <person name="Mannhaupt G."/>
            <person name="Wong P."/>
            <person name="Gueldener U."/>
            <person name="Muensterkoetter M."/>
            <person name="Moore R."/>
            <person name="Kahmann R."/>
            <person name="Bakkeren G."/>
            <person name="Schirawski J."/>
        </authorList>
    </citation>
    <scope>NUCLEOTIDE SEQUENCE [LARGE SCALE GENOMIC DNA]</scope>
    <source>
        <strain evidence="3">Uh4875-4</strain>
    </source>
</reference>
<evidence type="ECO:0000256" key="1">
    <source>
        <dbReference type="SAM" id="SignalP"/>
    </source>
</evidence>
<gene>
    <name evidence="2" type="ORF">UHOR_08139</name>
</gene>
<protein>
    <submittedName>
        <fullName evidence="2">Conserved uncharacterized protein</fullName>
    </submittedName>
</protein>
<accession>I2FSA7</accession>
<keyword evidence="1" id="KW-0732">Signal</keyword>
<organism evidence="2 3">
    <name type="scientific">Ustilago hordei</name>
    <name type="common">Barley covered smut fungus</name>
    <dbReference type="NCBI Taxonomy" id="120017"/>
    <lineage>
        <taxon>Eukaryota</taxon>
        <taxon>Fungi</taxon>
        <taxon>Dikarya</taxon>
        <taxon>Basidiomycota</taxon>
        <taxon>Ustilaginomycotina</taxon>
        <taxon>Ustilaginomycetes</taxon>
        <taxon>Ustilaginales</taxon>
        <taxon>Ustilaginaceae</taxon>
        <taxon>Ustilago</taxon>
    </lineage>
</organism>
<sequence>MKLSGMFRIGFVAAIVTALILLPSCITAVGDEASTSTRPQYRLKEYQKNLNVETINSLNDLSRFPQGTHDIYEKVPFYHGKLFLDHSSHDEQSQVRAPLYSIDTPIGTVQQAIKDFKFVGIVDVSNNNARLFQLVVDKSGNRIEQIEFPDRQKVVRLFELDPILHHVRNFLLRKTSNTYHISMESPSSAKTLKISANCSLPPGIPPHEVYYFENEKLPIVFKPNTDEMFEEVKEQELYMARGHYLAAKQKYGQEIASIIWGKPIQLNDNSNDRLKSRIPLRDYPRFKSDAPDK</sequence>
<dbReference type="EMBL" id="CAGI01000148">
    <property type="protein sequence ID" value="CCF49800.1"/>
    <property type="molecule type" value="Genomic_DNA"/>
</dbReference>
<evidence type="ECO:0000313" key="3">
    <source>
        <dbReference type="Proteomes" id="UP000006174"/>
    </source>
</evidence>
<dbReference type="AlphaFoldDB" id="I2FSA7"/>
<evidence type="ECO:0000313" key="2">
    <source>
        <dbReference type="EMBL" id="CCF49800.1"/>
    </source>
</evidence>
<keyword evidence="3" id="KW-1185">Reference proteome</keyword>
<feature type="signal peptide" evidence="1">
    <location>
        <begin position="1"/>
        <end position="28"/>
    </location>
</feature>
<dbReference type="HOGENOM" id="CLU_950600_0_0_1"/>
<name>I2FSA7_USTHO</name>
<feature type="chain" id="PRO_5003658164" evidence="1">
    <location>
        <begin position="29"/>
        <end position="293"/>
    </location>
</feature>